<gene>
    <name evidence="1" type="ORF">DPMN_045357</name>
</gene>
<sequence>MDPVEYLKTEIVLKREKIRLKTNFTRARKKVVSHLEENASSATVKDTCKQLDFATNEVV</sequence>
<dbReference type="Proteomes" id="UP000828390">
    <property type="component" value="Unassembled WGS sequence"/>
</dbReference>
<reference evidence="1" key="1">
    <citation type="journal article" date="2019" name="bioRxiv">
        <title>The Genome of the Zebra Mussel, Dreissena polymorpha: A Resource for Invasive Species Research.</title>
        <authorList>
            <person name="McCartney M.A."/>
            <person name="Auch B."/>
            <person name="Kono T."/>
            <person name="Mallez S."/>
            <person name="Zhang Y."/>
            <person name="Obille A."/>
            <person name="Becker A."/>
            <person name="Abrahante J.E."/>
            <person name="Garbe J."/>
            <person name="Badalamenti J.P."/>
            <person name="Herman A."/>
            <person name="Mangelson H."/>
            <person name="Liachko I."/>
            <person name="Sullivan S."/>
            <person name="Sone E.D."/>
            <person name="Koren S."/>
            <person name="Silverstein K.A.T."/>
            <person name="Beckman K.B."/>
            <person name="Gohl D.M."/>
        </authorList>
    </citation>
    <scope>NUCLEOTIDE SEQUENCE</scope>
    <source>
        <strain evidence="1">Duluth1</strain>
        <tissue evidence="1">Whole animal</tissue>
    </source>
</reference>
<name>A0A9D4I1B6_DREPO</name>
<evidence type="ECO:0000313" key="2">
    <source>
        <dbReference type="Proteomes" id="UP000828390"/>
    </source>
</evidence>
<organism evidence="1 2">
    <name type="scientific">Dreissena polymorpha</name>
    <name type="common">Zebra mussel</name>
    <name type="synonym">Mytilus polymorpha</name>
    <dbReference type="NCBI Taxonomy" id="45954"/>
    <lineage>
        <taxon>Eukaryota</taxon>
        <taxon>Metazoa</taxon>
        <taxon>Spiralia</taxon>
        <taxon>Lophotrochozoa</taxon>
        <taxon>Mollusca</taxon>
        <taxon>Bivalvia</taxon>
        <taxon>Autobranchia</taxon>
        <taxon>Heteroconchia</taxon>
        <taxon>Euheterodonta</taxon>
        <taxon>Imparidentia</taxon>
        <taxon>Neoheterodontei</taxon>
        <taxon>Myida</taxon>
        <taxon>Dreissenoidea</taxon>
        <taxon>Dreissenidae</taxon>
        <taxon>Dreissena</taxon>
    </lineage>
</organism>
<comment type="caution">
    <text evidence="1">The sequence shown here is derived from an EMBL/GenBank/DDBJ whole genome shotgun (WGS) entry which is preliminary data.</text>
</comment>
<proteinExistence type="predicted"/>
<dbReference type="EMBL" id="JAIWYP010000011">
    <property type="protein sequence ID" value="KAH3738716.1"/>
    <property type="molecule type" value="Genomic_DNA"/>
</dbReference>
<keyword evidence="2" id="KW-1185">Reference proteome</keyword>
<evidence type="ECO:0000313" key="1">
    <source>
        <dbReference type="EMBL" id="KAH3738716.1"/>
    </source>
</evidence>
<dbReference type="AlphaFoldDB" id="A0A9D4I1B6"/>
<reference evidence="1" key="2">
    <citation type="submission" date="2020-11" db="EMBL/GenBank/DDBJ databases">
        <authorList>
            <person name="McCartney M.A."/>
            <person name="Auch B."/>
            <person name="Kono T."/>
            <person name="Mallez S."/>
            <person name="Becker A."/>
            <person name="Gohl D.M."/>
            <person name="Silverstein K.A.T."/>
            <person name="Koren S."/>
            <person name="Bechman K.B."/>
            <person name="Herman A."/>
            <person name="Abrahante J.E."/>
            <person name="Garbe J."/>
        </authorList>
    </citation>
    <scope>NUCLEOTIDE SEQUENCE</scope>
    <source>
        <strain evidence="1">Duluth1</strain>
        <tissue evidence="1">Whole animal</tissue>
    </source>
</reference>
<protein>
    <submittedName>
        <fullName evidence="1">Uncharacterized protein</fullName>
    </submittedName>
</protein>
<accession>A0A9D4I1B6</accession>